<feature type="domain" description="PDZ" evidence="2">
    <location>
        <begin position="71"/>
        <end position="160"/>
    </location>
</feature>
<dbReference type="InterPro" id="IPR001478">
    <property type="entry name" value="PDZ"/>
</dbReference>
<dbReference type="Ensembl" id="ENSOKIT00005085697.1">
    <property type="protein sequence ID" value="ENSOKIP00005080422.1"/>
    <property type="gene ID" value="ENSOKIG00005034699.1"/>
</dbReference>
<proteinExistence type="predicted"/>
<dbReference type="PANTHER" id="PTHR46900">
    <property type="entry name" value="TYROSINE-PROTEIN PHOSPHATASE NON-RECEPTOR TYPE 13"/>
    <property type="match status" value="1"/>
</dbReference>
<dbReference type="CDD" id="cd06695">
    <property type="entry name" value="PDZ3_PTPN13_FRMPD2-like"/>
    <property type="match status" value="1"/>
</dbReference>
<dbReference type="SMART" id="SM00228">
    <property type="entry name" value="PDZ"/>
    <property type="match status" value="1"/>
</dbReference>
<evidence type="ECO:0000259" key="2">
    <source>
        <dbReference type="PROSITE" id="PS50106"/>
    </source>
</evidence>
<evidence type="ECO:0000256" key="1">
    <source>
        <dbReference type="SAM" id="MobiDB-lite"/>
    </source>
</evidence>
<dbReference type="InterPro" id="IPR052074">
    <property type="entry name" value="NonRcpt_TyrProt_Phosphatase"/>
</dbReference>
<organism evidence="3 4">
    <name type="scientific">Oncorhynchus kisutch</name>
    <name type="common">Coho salmon</name>
    <name type="synonym">Salmo kisutch</name>
    <dbReference type="NCBI Taxonomy" id="8019"/>
    <lineage>
        <taxon>Eukaryota</taxon>
        <taxon>Metazoa</taxon>
        <taxon>Chordata</taxon>
        <taxon>Craniata</taxon>
        <taxon>Vertebrata</taxon>
        <taxon>Euteleostomi</taxon>
        <taxon>Actinopterygii</taxon>
        <taxon>Neopterygii</taxon>
        <taxon>Teleostei</taxon>
        <taxon>Protacanthopterygii</taxon>
        <taxon>Salmoniformes</taxon>
        <taxon>Salmonidae</taxon>
        <taxon>Salmoninae</taxon>
        <taxon>Oncorhynchus</taxon>
    </lineage>
</organism>
<dbReference type="Proteomes" id="UP000694557">
    <property type="component" value="Unassembled WGS sequence"/>
</dbReference>
<dbReference type="SUPFAM" id="SSF50156">
    <property type="entry name" value="PDZ domain-like"/>
    <property type="match status" value="1"/>
</dbReference>
<dbReference type="PROSITE" id="PS50106">
    <property type="entry name" value="PDZ"/>
    <property type="match status" value="1"/>
</dbReference>
<dbReference type="AlphaFoldDB" id="A0A8C7J5A3"/>
<protein>
    <recommendedName>
        <fullName evidence="2">PDZ domain-containing protein</fullName>
    </recommendedName>
</protein>
<accession>A0A8C7J5A3</accession>
<dbReference type="PANTHER" id="PTHR46900:SF4">
    <property type="entry name" value="FERM AND PDZ DOMAIN CONTAINING 2"/>
    <property type="match status" value="1"/>
</dbReference>
<keyword evidence="4" id="KW-1185">Reference proteome</keyword>
<feature type="region of interest" description="Disordered" evidence="1">
    <location>
        <begin position="29"/>
        <end position="59"/>
    </location>
</feature>
<dbReference type="GeneTree" id="ENSGT00940000161964"/>
<evidence type="ECO:0000313" key="4">
    <source>
        <dbReference type="Proteomes" id="UP000694557"/>
    </source>
</evidence>
<sequence length="196" mass="21479">QGFTYQQAVECLAKTGKVKEHQYLSCNTRARQHQGKATPGQGNTRARQHQGKATPGTTASCLTVRDRNTLEVTLNKRLNGLGFSFLVPELEPSKGDSGSGLVRIKKLFPGQPAEECGQIQEGDVILAVNGEPLKGLSYQRVVTLLRGSPPEVRLSLCRPAPGKHIYTFGCRLMFIAMSLVLEKEQSDFLLDRQAAK</sequence>
<reference evidence="3" key="2">
    <citation type="submission" date="2025-09" db="UniProtKB">
        <authorList>
            <consortium name="Ensembl"/>
        </authorList>
    </citation>
    <scope>IDENTIFICATION</scope>
</reference>
<reference evidence="3" key="1">
    <citation type="submission" date="2025-08" db="UniProtKB">
        <authorList>
            <consortium name="Ensembl"/>
        </authorList>
    </citation>
    <scope>IDENTIFICATION</scope>
</reference>
<dbReference type="InterPro" id="IPR041489">
    <property type="entry name" value="PDZ_6"/>
</dbReference>
<dbReference type="Pfam" id="PF17820">
    <property type="entry name" value="PDZ_6"/>
    <property type="match status" value="1"/>
</dbReference>
<dbReference type="InterPro" id="IPR036034">
    <property type="entry name" value="PDZ_sf"/>
</dbReference>
<evidence type="ECO:0000313" key="3">
    <source>
        <dbReference type="Ensembl" id="ENSOKIP00005080422.1"/>
    </source>
</evidence>
<name>A0A8C7J5A3_ONCKI</name>
<dbReference type="Gene3D" id="2.30.42.10">
    <property type="match status" value="1"/>
</dbReference>